<feature type="transmembrane region" description="Helical" evidence="8">
    <location>
        <begin position="116"/>
        <end position="145"/>
    </location>
</feature>
<evidence type="ECO:0000259" key="10">
    <source>
        <dbReference type="Pfam" id="PF21088"/>
    </source>
</evidence>
<sequence>MFSFLADIKLTNSADKNTHILTNYIENFDWNKMISSFLSTIFSLAVISVLFFLIHSIGKKLIKRSFAGARAKSSTVSRGRLETIYTLSQNIFHYCILFFYLYAVLSIFGVPVSTLLASAGIVSVALGLGAQGLVSDVVTGFFILLEQQYSVGDDVKIGTIEGTVSAIGLRTTQIIGYDGTLHFIPNRSITIVSNMSRNDMRVLVDIRLDPSKDVNEMKKIIADANEELVPTLEDLTKMPQILGTVDLGSGDLVLRVVAYAKNGAQYAISRTLRDRYLDDLKEHGFNIPTSPLSLTK</sequence>
<name>A0A1I2QRS6_9LACO</name>
<comment type="similarity">
    <text evidence="2">Belongs to the MscS (TC 1.A.23) family.</text>
</comment>
<dbReference type="InterPro" id="IPR011066">
    <property type="entry name" value="MscS_channel_C_sf"/>
</dbReference>
<keyword evidence="6 8" id="KW-0472">Membrane</keyword>
<dbReference type="OrthoDB" id="9809206at2"/>
<evidence type="ECO:0000256" key="5">
    <source>
        <dbReference type="ARBA" id="ARBA00022989"/>
    </source>
</evidence>
<reference evidence="12" key="1">
    <citation type="submission" date="2016-10" db="EMBL/GenBank/DDBJ databases">
        <authorList>
            <person name="Varghese N."/>
            <person name="Submissions S."/>
        </authorList>
    </citation>
    <scope>NUCLEOTIDE SEQUENCE [LARGE SCALE GENOMIC DNA]</scope>
    <source>
        <strain evidence="12">DSM 20403</strain>
    </source>
</reference>
<dbReference type="Proteomes" id="UP000182635">
    <property type="component" value="Unassembled WGS sequence"/>
</dbReference>
<feature type="transmembrane region" description="Helical" evidence="8">
    <location>
        <begin position="91"/>
        <end position="110"/>
    </location>
</feature>
<dbReference type="Gene3D" id="1.10.287.1260">
    <property type="match status" value="1"/>
</dbReference>
<evidence type="ECO:0000256" key="4">
    <source>
        <dbReference type="ARBA" id="ARBA00022692"/>
    </source>
</evidence>
<dbReference type="SUPFAM" id="SSF82861">
    <property type="entry name" value="Mechanosensitive channel protein MscS (YggB), transmembrane region"/>
    <property type="match status" value="1"/>
</dbReference>
<comment type="function">
    <text evidence="7">May play a role in resistance to osmotic downshock.</text>
</comment>
<keyword evidence="4 8" id="KW-0812">Transmembrane</keyword>
<dbReference type="GO" id="GO:0008381">
    <property type="term" value="F:mechanosensitive monoatomic ion channel activity"/>
    <property type="evidence" value="ECO:0007669"/>
    <property type="project" value="InterPro"/>
</dbReference>
<evidence type="ECO:0000256" key="1">
    <source>
        <dbReference type="ARBA" id="ARBA00004651"/>
    </source>
</evidence>
<dbReference type="GO" id="GO:0005886">
    <property type="term" value="C:plasma membrane"/>
    <property type="evidence" value="ECO:0007669"/>
    <property type="project" value="UniProtKB-SubCell"/>
</dbReference>
<dbReference type="FunFam" id="2.30.30.60:FF:000001">
    <property type="entry name" value="MscS Mechanosensitive ion channel"/>
    <property type="match status" value="1"/>
</dbReference>
<evidence type="ECO:0000313" key="11">
    <source>
        <dbReference type="EMBL" id="SFG28331.1"/>
    </source>
</evidence>
<evidence type="ECO:0000256" key="7">
    <source>
        <dbReference type="ARBA" id="ARBA00059688"/>
    </source>
</evidence>
<organism evidence="11 12">
    <name type="scientific">Ligilactobacillus ruminis DSM 20403 = NBRC 102161</name>
    <dbReference type="NCBI Taxonomy" id="1423798"/>
    <lineage>
        <taxon>Bacteria</taxon>
        <taxon>Bacillati</taxon>
        <taxon>Bacillota</taxon>
        <taxon>Bacilli</taxon>
        <taxon>Lactobacillales</taxon>
        <taxon>Lactobacillaceae</taxon>
        <taxon>Ligilactobacillus</taxon>
    </lineage>
</organism>
<dbReference type="InterPro" id="IPR006685">
    <property type="entry name" value="MscS_channel_2nd"/>
</dbReference>
<dbReference type="RefSeq" id="WP_046921967.1">
    <property type="nucleotide sequence ID" value="NZ_AYYL01000019.1"/>
</dbReference>
<dbReference type="Gene3D" id="3.30.70.100">
    <property type="match status" value="1"/>
</dbReference>
<dbReference type="InterPro" id="IPR049142">
    <property type="entry name" value="MS_channel_1st"/>
</dbReference>
<evidence type="ECO:0000256" key="6">
    <source>
        <dbReference type="ARBA" id="ARBA00023136"/>
    </source>
</evidence>
<feature type="transmembrane region" description="Helical" evidence="8">
    <location>
        <begin position="33"/>
        <end position="54"/>
    </location>
</feature>
<dbReference type="PANTHER" id="PTHR30460:SF0">
    <property type="entry name" value="MODERATE CONDUCTANCE MECHANOSENSITIVE CHANNEL YBIO"/>
    <property type="match status" value="1"/>
</dbReference>
<dbReference type="Pfam" id="PF21088">
    <property type="entry name" value="MS_channel_1st"/>
    <property type="match status" value="1"/>
</dbReference>
<feature type="domain" description="Mechanosensitive ion channel transmembrane helices 2/3" evidence="10">
    <location>
        <begin position="90"/>
        <end position="131"/>
    </location>
</feature>
<dbReference type="AlphaFoldDB" id="A0A1I2QRS6"/>
<evidence type="ECO:0000256" key="2">
    <source>
        <dbReference type="ARBA" id="ARBA00008017"/>
    </source>
</evidence>
<dbReference type="InterPro" id="IPR023408">
    <property type="entry name" value="MscS_beta-dom_sf"/>
</dbReference>
<dbReference type="EMBL" id="FOPI01000009">
    <property type="protein sequence ID" value="SFG28331.1"/>
    <property type="molecule type" value="Genomic_DNA"/>
</dbReference>
<evidence type="ECO:0000256" key="3">
    <source>
        <dbReference type="ARBA" id="ARBA00022475"/>
    </source>
</evidence>
<protein>
    <submittedName>
        <fullName evidence="11">Small conductance mechanosensitive channel</fullName>
    </submittedName>
</protein>
<dbReference type="InterPro" id="IPR011014">
    <property type="entry name" value="MscS_channel_TM-2"/>
</dbReference>
<proteinExistence type="inferred from homology"/>
<dbReference type="SUPFAM" id="SSF82689">
    <property type="entry name" value="Mechanosensitive channel protein MscS (YggB), C-terminal domain"/>
    <property type="match status" value="1"/>
</dbReference>
<evidence type="ECO:0000259" key="9">
    <source>
        <dbReference type="Pfam" id="PF00924"/>
    </source>
</evidence>
<keyword evidence="3" id="KW-1003">Cell membrane</keyword>
<dbReference type="Pfam" id="PF00924">
    <property type="entry name" value="MS_channel_2nd"/>
    <property type="match status" value="1"/>
</dbReference>
<keyword evidence="5 8" id="KW-1133">Transmembrane helix</keyword>
<dbReference type="Gene3D" id="2.30.30.60">
    <property type="match status" value="1"/>
</dbReference>
<evidence type="ECO:0000313" key="12">
    <source>
        <dbReference type="Proteomes" id="UP000182635"/>
    </source>
</evidence>
<accession>A0A1I2QRS6</accession>
<dbReference type="InterPro" id="IPR045276">
    <property type="entry name" value="YbiO_bact"/>
</dbReference>
<dbReference type="SUPFAM" id="SSF50182">
    <property type="entry name" value="Sm-like ribonucleoproteins"/>
    <property type="match status" value="1"/>
</dbReference>
<dbReference type="InterPro" id="IPR010920">
    <property type="entry name" value="LSM_dom_sf"/>
</dbReference>
<gene>
    <name evidence="11" type="ORF">SAMN02910432_00684</name>
</gene>
<evidence type="ECO:0000256" key="8">
    <source>
        <dbReference type="SAM" id="Phobius"/>
    </source>
</evidence>
<comment type="subcellular location">
    <subcellularLocation>
        <location evidence="1">Cell membrane</location>
        <topology evidence="1">Multi-pass membrane protein</topology>
    </subcellularLocation>
</comment>
<feature type="domain" description="Mechanosensitive ion channel MscS" evidence="9">
    <location>
        <begin position="133"/>
        <end position="197"/>
    </location>
</feature>
<dbReference type="PANTHER" id="PTHR30460">
    <property type="entry name" value="MODERATE CONDUCTANCE MECHANOSENSITIVE CHANNEL YBIO"/>
    <property type="match status" value="1"/>
</dbReference>